<dbReference type="Pfam" id="PF11167">
    <property type="entry name" value="DUF2953"/>
    <property type="match status" value="1"/>
</dbReference>
<dbReference type="RefSeq" id="WP_307397615.1">
    <property type="nucleotide sequence ID" value="NZ_BAAADK010000047.1"/>
</dbReference>
<name>A0ABT9W4E2_9BACI</name>
<reference evidence="1 2" key="1">
    <citation type="submission" date="2023-07" db="EMBL/GenBank/DDBJ databases">
        <title>Genomic Encyclopedia of Type Strains, Phase IV (KMG-IV): sequencing the most valuable type-strain genomes for metagenomic binning, comparative biology and taxonomic classification.</title>
        <authorList>
            <person name="Goeker M."/>
        </authorList>
    </citation>
    <scope>NUCLEOTIDE SEQUENCE [LARGE SCALE GENOMIC DNA]</scope>
    <source>
        <strain evidence="1 2">DSM 12751</strain>
    </source>
</reference>
<accession>A0ABT9W4E2</accession>
<proteinExistence type="predicted"/>
<evidence type="ECO:0000313" key="2">
    <source>
        <dbReference type="Proteomes" id="UP001235840"/>
    </source>
</evidence>
<gene>
    <name evidence="1" type="ORF">J2S11_004069</name>
</gene>
<protein>
    <recommendedName>
        <fullName evidence="3">DUF2953 domain-containing protein</fullName>
    </recommendedName>
</protein>
<comment type="caution">
    <text evidence="1">The sequence shown here is derived from an EMBL/GenBank/DDBJ whole genome shotgun (WGS) entry which is preliminary data.</text>
</comment>
<keyword evidence="2" id="KW-1185">Reference proteome</keyword>
<dbReference type="EMBL" id="JAUSTY010000024">
    <property type="protein sequence ID" value="MDQ0168117.1"/>
    <property type="molecule type" value="Genomic_DNA"/>
</dbReference>
<evidence type="ECO:0008006" key="3">
    <source>
        <dbReference type="Google" id="ProtNLM"/>
    </source>
</evidence>
<organism evidence="1 2">
    <name type="scientific">Caldalkalibacillus horti</name>
    <dbReference type="NCBI Taxonomy" id="77523"/>
    <lineage>
        <taxon>Bacteria</taxon>
        <taxon>Bacillati</taxon>
        <taxon>Bacillota</taxon>
        <taxon>Bacilli</taxon>
        <taxon>Bacillales</taxon>
        <taxon>Bacillaceae</taxon>
        <taxon>Caldalkalibacillus</taxon>
    </lineage>
</organism>
<dbReference type="Proteomes" id="UP001235840">
    <property type="component" value="Unassembled WGS sequence"/>
</dbReference>
<sequence length="222" mass="25666">MMLVLVSLLLAFAILCFIFYWTTLEIFIQSKRKGKDNYFHVRIRAWFRLIEYDTEIPIIKLSEDKPGVEYDVKAESPTKKLDEKKISITLSDVVTSFQKLHDFIQKVYGLHIIVKHLLKNVRLKQLEWKSTIGTGDAAETGMLSGLAWGIKASFVGFFASYTTLQCLPNVQVISSFQQKKMDSNFVCMFRLRIGHAILAGIRIALHSRKRRDVKWQSTQFRA</sequence>
<dbReference type="InterPro" id="IPR021338">
    <property type="entry name" value="DUF2953"/>
</dbReference>
<evidence type="ECO:0000313" key="1">
    <source>
        <dbReference type="EMBL" id="MDQ0168117.1"/>
    </source>
</evidence>